<dbReference type="SUPFAM" id="SSF48452">
    <property type="entry name" value="TPR-like"/>
    <property type="match status" value="1"/>
</dbReference>
<dbReference type="RefSeq" id="WP_067755103.1">
    <property type="nucleotide sequence ID" value="NZ_CP015772.1"/>
</dbReference>
<dbReference type="InterPro" id="IPR011990">
    <property type="entry name" value="TPR-like_helical_dom_sf"/>
</dbReference>
<keyword evidence="3" id="KW-0732">Signal</keyword>
<dbReference type="InterPro" id="IPR012944">
    <property type="entry name" value="SusD_RagB_dom"/>
</dbReference>
<accession>A0A1A9I3G1</accession>
<comment type="subcellular location">
    <subcellularLocation>
        <location evidence="1">Cell outer membrane</location>
    </subcellularLocation>
</comment>
<keyword evidence="5" id="KW-0998">Cell outer membrane</keyword>
<dbReference type="PROSITE" id="PS51257">
    <property type="entry name" value="PROKAR_LIPOPROTEIN"/>
    <property type="match status" value="1"/>
</dbReference>
<dbReference type="GO" id="GO:0009279">
    <property type="term" value="C:cell outer membrane"/>
    <property type="evidence" value="ECO:0007669"/>
    <property type="project" value="UniProtKB-SubCell"/>
</dbReference>
<evidence type="ECO:0000256" key="3">
    <source>
        <dbReference type="ARBA" id="ARBA00022729"/>
    </source>
</evidence>
<dbReference type="Pfam" id="PF07980">
    <property type="entry name" value="SusD_RagB"/>
    <property type="match status" value="1"/>
</dbReference>
<evidence type="ECO:0000256" key="5">
    <source>
        <dbReference type="ARBA" id="ARBA00023237"/>
    </source>
</evidence>
<comment type="similarity">
    <text evidence="2">Belongs to the SusD family.</text>
</comment>
<evidence type="ECO:0000313" key="8">
    <source>
        <dbReference type="Proteomes" id="UP000077667"/>
    </source>
</evidence>
<evidence type="ECO:0000256" key="2">
    <source>
        <dbReference type="ARBA" id="ARBA00006275"/>
    </source>
</evidence>
<dbReference type="KEGG" id="nia:A8C56_09705"/>
<evidence type="ECO:0000259" key="6">
    <source>
        <dbReference type="Pfam" id="PF07980"/>
    </source>
</evidence>
<dbReference type="STRING" id="1176587.A8C56_09705"/>
<evidence type="ECO:0000313" key="7">
    <source>
        <dbReference type="EMBL" id="ANH81221.1"/>
    </source>
</evidence>
<evidence type="ECO:0000256" key="4">
    <source>
        <dbReference type="ARBA" id="ARBA00023136"/>
    </source>
</evidence>
<dbReference type="AlphaFoldDB" id="A0A1A9I3G1"/>
<gene>
    <name evidence="7" type="ORF">A8C56_09705</name>
</gene>
<proteinExistence type="inferred from homology"/>
<dbReference type="OrthoDB" id="9783641at2"/>
<dbReference type="Gene3D" id="1.25.40.390">
    <property type="match status" value="1"/>
</dbReference>
<keyword evidence="4" id="KW-0472">Membrane</keyword>
<protein>
    <recommendedName>
        <fullName evidence="6">RagB/SusD domain-containing protein</fullName>
    </recommendedName>
</protein>
<sequence>MKKIFKSVIIMTICMSVLQGCSIDPEYYSQVSPSNFFDSQDKVYQRFARPFTSWATYQGGVPYARFTVLNTLASDELLMPNRNGDWYDGGFYLNHFTHQFSPATDGYWNYTWDAISESIAQAWSAVEDIDKNVDFDALGFPEGIRESMLNQIKVLVAYFYMIGLDAFGGMPLYTSNQTELQSRATDKQTFEFIEGLLLEALPTLPKKASGDAEKGYVSQGTAAALLAKLYFNARPYTGEEMYTKCAEICTKIKNGEYGPYALAGSYQEIFGFSNATSPELMWVVPSENSKREVGGGTPQYSTHYNTWMYLDNPGAMSWNGLCLLPSQDINGKHYLKVAGNLGGPFKLGSPYDKFEATDLRKKNYVYNGNGQYTGMFLAGVLTNPHTGVSCIADGSREYPKGTIIPMVDQVAQLAPDPNGTRYPNGRKEGALYGEENSGVRLLKHSPIPNEADNALRFNPEVPVIRFTEIQYMLAECKWRLGDKPTAANLINEVRKRYFAGGNDPNPATAGNLDEYRFLDEWLIEFIGEGRRRTDLVRWNKFTTEAWWDHPADGPGKEYLNRFPVPASAINANPKLEQNPGYK</sequence>
<dbReference type="Proteomes" id="UP000077667">
    <property type="component" value="Chromosome"/>
</dbReference>
<reference evidence="7 8" key="1">
    <citation type="submission" date="2016-05" db="EMBL/GenBank/DDBJ databases">
        <title>Niabella ginsenosidivorans BS26 whole genome sequencing.</title>
        <authorList>
            <person name="Im W.T."/>
            <person name="Siddiqi M.Z."/>
        </authorList>
    </citation>
    <scope>NUCLEOTIDE SEQUENCE [LARGE SCALE GENOMIC DNA]</scope>
    <source>
        <strain evidence="7 8">BS26</strain>
    </source>
</reference>
<evidence type="ECO:0000256" key="1">
    <source>
        <dbReference type="ARBA" id="ARBA00004442"/>
    </source>
</evidence>
<organism evidence="7 8">
    <name type="scientific">Niabella ginsenosidivorans</name>
    <dbReference type="NCBI Taxonomy" id="1176587"/>
    <lineage>
        <taxon>Bacteria</taxon>
        <taxon>Pseudomonadati</taxon>
        <taxon>Bacteroidota</taxon>
        <taxon>Chitinophagia</taxon>
        <taxon>Chitinophagales</taxon>
        <taxon>Chitinophagaceae</taxon>
        <taxon>Niabella</taxon>
    </lineage>
</organism>
<keyword evidence="8" id="KW-1185">Reference proteome</keyword>
<feature type="domain" description="RagB/SusD" evidence="6">
    <location>
        <begin position="278"/>
        <end position="581"/>
    </location>
</feature>
<name>A0A1A9I3G1_9BACT</name>
<dbReference type="EMBL" id="CP015772">
    <property type="protein sequence ID" value="ANH81221.1"/>
    <property type="molecule type" value="Genomic_DNA"/>
</dbReference>